<protein>
    <submittedName>
        <fullName evidence="1">Uncharacterized protein</fullName>
    </submittedName>
</protein>
<accession>A0A371HZM2</accession>
<keyword evidence="2" id="KW-1185">Reference proteome</keyword>
<gene>
    <name evidence="1" type="ORF">CR513_07686</name>
</gene>
<name>A0A371HZM2_MUCPR</name>
<evidence type="ECO:0000313" key="2">
    <source>
        <dbReference type="Proteomes" id="UP000257109"/>
    </source>
</evidence>
<dbReference type="EMBL" id="QJKJ01001337">
    <property type="protein sequence ID" value="RDY08124.1"/>
    <property type="molecule type" value="Genomic_DNA"/>
</dbReference>
<organism evidence="1 2">
    <name type="scientific">Mucuna pruriens</name>
    <name type="common">Velvet bean</name>
    <name type="synonym">Dolichos pruriens</name>
    <dbReference type="NCBI Taxonomy" id="157652"/>
    <lineage>
        <taxon>Eukaryota</taxon>
        <taxon>Viridiplantae</taxon>
        <taxon>Streptophyta</taxon>
        <taxon>Embryophyta</taxon>
        <taxon>Tracheophyta</taxon>
        <taxon>Spermatophyta</taxon>
        <taxon>Magnoliopsida</taxon>
        <taxon>eudicotyledons</taxon>
        <taxon>Gunneridae</taxon>
        <taxon>Pentapetalae</taxon>
        <taxon>rosids</taxon>
        <taxon>fabids</taxon>
        <taxon>Fabales</taxon>
        <taxon>Fabaceae</taxon>
        <taxon>Papilionoideae</taxon>
        <taxon>50 kb inversion clade</taxon>
        <taxon>NPAAA clade</taxon>
        <taxon>indigoferoid/millettioid clade</taxon>
        <taxon>Phaseoleae</taxon>
        <taxon>Mucuna</taxon>
    </lineage>
</organism>
<comment type="caution">
    <text evidence="1">The sequence shown here is derived from an EMBL/GenBank/DDBJ whole genome shotgun (WGS) entry which is preliminary data.</text>
</comment>
<feature type="non-terminal residue" evidence="1">
    <location>
        <position position="1"/>
    </location>
</feature>
<sequence length="183" mass="21006">MSSVSFGQRGGFICHVVSQGVFPNSSEPFIVYSDASKMSLSDVIVLKDLVLKTCEGELSYRELELVVVVLCLNFETLVDESRFEIGIMITHEKRIGVKIRINELMRFYDKIHVLDTIEPRMLILQRGLSSGLSVRLRAAMTYQNLREIFGWLVLKEKETRVYLEVSEELPRALKTKAKIDYKL</sequence>
<proteinExistence type="predicted"/>
<evidence type="ECO:0000313" key="1">
    <source>
        <dbReference type="EMBL" id="RDY08124.1"/>
    </source>
</evidence>
<dbReference type="Proteomes" id="UP000257109">
    <property type="component" value="Unassembled WGS sequence"/>
</dbReference>
<feature type="non-terminal residue" evidence="1">
    <location>
        <position position="183"/>
    </location>
</feature>
<reference evidence="1" key="1">
    <citation type="submission" date="2018-05" db="EMBL/GenBank/DDBJ databases">
        <title>Draft genome of Mucuna pruriens seed.</title>
        <authorList>
            <person name="Nnadi N.E."/>
            <person name="Vos R."/>
            <person name="Hasami M.H."/>
            <person name="Devisetty U.K."/>
            <person name="Aguiy J.C."/>
        </authorList>
    </citation>
    <scope>NUCLEOTIDE SEQUENCE [LARGE SCALE GENOMIC DNA]</scope>
    <source>
        <strain evidence="1">JCA_2017</strain>
    </source>
</reference>
<dbReference type="AlphaFoldDB" id="A0A371HZM2"/>